<keyword evidence="2" id="KW-1133">Transmembrane helix</keyword>
<reference evidence="3 4" key="1">
    <citation type="submission" date="2024-02" db="EMBL/GenBank/DDBJ databases">
        <title>De novo assembly and annotation of 12 fungi associated with fruit tree decline syndrome in Ontario, Canada.</title>
        <authorList>
            <person name="Sulman M."/>
            <person name="Ellouze W."/>
            <person name="Ilyukhin E."/>
        </authorList>
    </citation>
    <scope>NUCLEOTIDE SEQUENCE [LARGE SCALE GENOMIC DNA]</scope>
    <source>
        <strain evidence="3 4">M11/M66-122</strain>
    </source>
</reference>
<gene>
    <name evidence="3" type="ORF">SLS62_006114</name>
</gene>
<feature type="transmembrane region" description="Helical" evidence="2">
    <location>
        <begin position="363"/>
        <end position="382"/>
    </location>
</feature>
<dbReference type="Proteomes" id="UP001320420">
    <property type="component" value="Unassembled WGS sequence"/>
</dbReference>
<dbReference type="EMBL" id="JAKJXP020000043">
    <property type="protein sequence ID" value="KAK7751971.1"/>
    <property type="molecule type" value="Genomic_DNA"/>
</dbReference>
<keyword evidence="4" id="KW-1185">Reference proteome</keyword>
<evidence type="ECO:0000256" key="2">
    <source>
        <dbReference type="SAM" id="Phobius"/>
    </source>
</evidence>
<organism evidence="3 4">
    <name type="scientific">Diatrype stigma</name>
    <dbReference type="NCBI Taxonomy" id="117547"/>
    <lineage>
        <taxon>Eukaryota</taxon>
        <taxon>Fungi</taxon>
        <taxon>Dikarya</taxon>
        <taxon>Ascomycota</taxon>
        <taxon>Pezizomycotina</taxon>
        <taxon>Sordariomycetes</taxon>
        <taxon>Xylariomycetidae</taxon>
        <taxon>Xylariales</taxon>
        <taxon>Diatrypaceae</taxon>
        <taxon>Diatrype</taxon>
    </lineage>
</organism>
<name>A0AAN9YPB5_9PEZI</name>
<evidence type="ECO:0000256" key="1">
    <source>
        <dbReference type="SAM" id="MobiDB-lite"/>
    </source>
</evidence>
<comment type="caution">
    <text evidence="3">The sequence shown here is derived from an EMBL/GenBank/DDBJ whole genome shotgun (WGS) entry which is preliminary data.</text>
</comment>
<accession>A0AAN9YPB5</accession>
<feature type="transmembrane region" description="Helical" evidence="2">
    <location>
        <begin position="76"/>
        <end position="93"/>
    </location>
</feature>
<evidence type="ECO:0000313" key="4">
    <source>
        <dbReference type="Proteomes" id="UP001320420"/>
    </source>
</evidence>
<evidence type="ECO:0000313" key="3">
    <source>
        <dbReference type="EMBL" id="KAK7751971.1"/>
    </source>
</evidence>
<sequence>MDCAIAPNTTIGSPKSEVQYWQFQVSLDQHANCTETTYLRPDIAGSILPWPYTLAWLLIHIPLVLIRVARWEKVQMLSLFLAAVSIASFTQAYSSTQRRPEEILVWSPLTVILDVGAVMQLFFLVVESSKGENVNGFVPLWGAFAELMAAIFGRGRGRTRTEVRGPPESDALINQVKSEVQGTTTQVENVRASHDTQDQPSPNRTNDAAAPAAVSSVAPMPMPMPISINTEENSYKQLRGKAIIVTLSALLFSGLVAIQTMGLASAIQGLRSREELTSSWCSPMFQSFAIAVGDGNCAIHPVHPSASKGIGCITLSGRQQAGWLAGTAAGTAVSLALQLADLLVLALVESAAKWRGVKMRRPWATMFAGIVVLVVYVVYGVVNASRLPGDMTERVWVFRQEPSLGIATVCRGTITPPGVRGSIMGWTDGFLSSWGRAYFG</sequence>
<keyword evidence="2" id="KW-0812">Transmembrane</keyword>
<proteinExistence type="predicted"/>
<feature type="transmembrane region" description="Helical" evidence="2">
    <location>
        <begin position="105"/>
        <end position="126"/>
    </location>
</feature>
<keyword evidence="2" id="KW-0472">Membrane</keyword>
<feature type="region of interest" description="Disordered" evidence="1">
    <location>
        <begin position="183"/>
        <end position="211"/>
    </location>
</feature>
<dbReference type="AlphaFoldDB" id="A0AAN9YPB5"/>
<feature type="transmembrane region" description="Helical" evidence="2">
    <location>
        <begin position="242"/>
        <end position="267"/>
    </location>
</feature>
<feature type="transmembrane region" description="Helical" evidence="2">
    <location>
        <begin position="50"/>
        <end position="69"/>
    </location>
</feature>
<protein>
    <submittedName>
        <fullName evidence="3">Uncharacterized protein</fullName>
    </submittedName>
</protein>